<dbReference type="Gene3D" id="3.40.50.150">
    <property type="entry name" value="Vaccinia Virus protein VP39"/>
    <property type="match status" value="1"/>
</dbReference>
<evidence type="ECO:0000313" key="2">
    <source>
        <dbReference type="EMBL" id="RKP54361.1"/>
    </source>
</evidence>
<dbReference type="InterPro" id="IPR041698">
    <property type="entry name" value="Methyltransf_25"/>
</dbReference>
<reference evidence="2 3" key="1">
    <citation type="submission" date="2018-10" db="EMBL/GenBank/DDBJ databases">
        <title>Cohnella sp. M2MS4P-1, whole genome shotgun sequence.</title>
        <authorList>
            <person name="Tuo L."/>
        </authorList>
    </citation>
    <scope>NUCLEOTIDE SEQUENCE [LARGE SCALE GENOMIC DNA]</scope>
    <source>
        <strain evidence="2 3">M2MS4P-1</strain>
    </source>
</reference>
<gene>
    <name evidence="2" type="ORF">D7Z26_13465</name>
</gene>
<evidence type="ECO:0000313" key="3">
    <source>
        <dbReference type="Proteomes" id="UP000282076"/>
    </source>
</evidence>
<dbReference type="InterPro" id="IPR029063">
    <property type="entry name" value="SAM-dependent_MTases_sf"/>
</dbReference>
<comment type="caution">
    <text evidence="2">The sequence shown here is derived from an EMBL/GenBank/DDBJ whole genome shotgun (WGS) entry which is preliminary data.</text>
</comment>
<dbReference type="PANTHER" id="PTHR42912:SF80">
    <property type="entry name" value="METHYLTRANSFERASE DOMAIN-CONTAINING PROTEIN"/>
    <property type="match status" value="1"/>
</dbReference>
<dbReference type="PANTHER" id="PTHR42912">
    <property type="entry name" value="METHYLTRANSFERASE"/>
    <property type="match status" value="1"/>
</dbReference>
<dbReference type="CDD" id="cd02440">
    <property type="entry name" value="AdoMet_MTases"/>
    <property type="match status" value="1"/>
</dbReference>
<evidence type="ECO:0000259" key="1">
    <source>
        <dbReference type="Pfam" id="PF13649"/>
    </source>
</evidence>
<sequence>MNYHDLLAWLGEGSAHPGGFEATKRLLRNMEFPRGSHVLEVGCGTGRTACYLARLGYDVTAVDRNPLMLEKARNRALRTESNVRFVYGDASSLPFPDSSFDLVFVESVTIFTKGDEAIKEYYRVLKTKGRLLDREMVFVRKTKPQQCRDFISYYGIRHVRTARGWEDLFKTTRFREVKASFIQANPKQDDDFDPLQEIDPRLFHNSWAANLLARNAHLMNKYNKRIASVLISANKNPL</sequence>
<dbReference type="RefSeq" id="WP_120977466.1">
    <property type="nucleotide sequence ID" value="NZ_RBZM01000005.1"/>
</dbReference>
<keyword evidence="2" id="KW-0808">Transferase</keyword>
<keyword evidence="2" id="KW-0489">Methyltransferase</keyword>
<feature type="domain" description="Methyltransferase" evidence="1">
    <location>
        <begin position="38"/>
        <end position="129"/>
    </location>
</feature>
<organism evidence="2 3">
    <name type="scientific">Cohnella endophytica</name>
    <dbReference type="NCBI Taxonomy" id="2419778"/>
    <lineage>
        <taxon>Bacteria</taxon>
        <taxon>Bacillati</taxon>
        <taxon>Bacillota</taxon>
        <taxon>Bacilli</taxon>
        <taxon>Bacillales</taxon>
        <taxon>Paenibacillaceae</taxon>
        <taxon>Cohnella</taxon>
    </lineage>
</organism>
<dbReference type="GO" id="GO:0008168">
    <property type="term" value="F:methyltransferase activity"/>
    <property type="evidence" value="ECO:0007669"/>
    <property type="project" value="UniProtKB-KW"/>
</dbReference>
<keyword evidence="3" id="KW-1185">Reference proteome</keyword>
<protein>
    <submittedName>
        <fullName evidence="2">Class I SAM-dependent methyltransferase</fullName>
    </submittedName>
</protein>
<dbReference type="InterPro" id="IPR050508">
    <property type="entry name" value="Methyltransf_Superfamily"/>
</dbReference>
<dbReference type="Pfam" id="PF13649">
    <property type="entry name" value="Methyltransf_25"/>
    <property type="match status" value="1"/>
</dbReference>
<proteinExistence type="predicted"/>
<dbReference type="AlphaFoldDB" id="A0A494XUR6"/>
<dbReference type="EMBL" id="RBZM01000005">
    <property type="protein sequence ID" value="RKP54361.1"/>
    <property type="molecule type" value="Genomic_DNA"/>
</dbReference>
<dbReference type="OrthoDB" id="43862at2"/>
<dbReference type="GO" id="GO:0032259">
    <property type="term" value="P:methylation"/>
    <property type="evidence" value="ECO:0007669"/>
    <property type="project" value="UniProtKB-KW"/>
</dbReference>
<accession>A0A494XUR6</accession>
<dbReference type="Proteomes" id="UP000282076">
    <property type="component" value="Unassembled WGS sequence"/>
</dbReference>
<dbReference type="SUPFAM" id="SSF53335">
    <property type="entry name" value="S-adenosyl-L-methionine-dependent methyltransferases"/>
    <property type="match status" value="1"/>
</dbReference>
<name>A0A494XUR6_9BACL</name>